<dbReference type="SUPFAM" id="SSF56529">
    <property type="entry name" value="FAH"/>
    <property type="match status" value="1"/>
</dbReference>
<evidence type="ECO:0000313" key="5">
    <source>
        <dbReference type="Proteomes" id="UP001296706"/>
    </source>
</evidence>
<keyword evidence="4" id="KW-0378">Hydrolase</keyword>
<sequence>MRLATIRTATGNRAVRVDADAAVETGDADVRALLERPDWADHAAAAAGPTHPLDGLDYAPLVPSPEKIICVGLNYRDHVREMGHDMPEYPTLFAKYAPSLVGAYDDIVLPRVSEKIDYEVELTIVIGRSVRHATPEQAEAAIAGYTVLNDVSVRDYQNRTSQFLQGKMFDRTTPLGPWLVTSDEVPDGGLAVSTVLDGETLQSSTTDELVFSAVDLVVYLSEIITLNPGDVIATGTPGGVGHARKPPRYLTDGAELVTTVAGVGECRNTCRLEKS</sequence>
<dbReference type="InterPro" id="IPR051121">
    <property type="entry name" value="FAH"/>
</dbReference>
<comment type="caution">
    <text evidence="4">The sequence shown here is derived from an EMBL/GenBank/DDBJ whole genome shotgun (WGS) entry which is preliminary data.</text>
</comment>
<dbReference type="Gene3D" id="3.90.850.10">
    <property type="entry name" value="Fumarylacetoacetase-like, C-terminal domain"/>
    <property type="match status" value="1"/>
</dbReference>
<dbReference type="PANTHER" id="PTHR42796">
    <property type="entry name" value="FUMARYLACETOACETATE HYDROLASE DOMAIN-CONTAINING PROTEIN 2A-RELATED"/>
    <property type="match status" value="1"/>
</dbReference>
<dbReference type="Pfam" id="PF01557">
    <property type="entry name" value="FAA_hydrolase"/>
    <property type="match status" value="1"/>
</dbReference>
<organism evidence="4 5">
    <name type="scientific">Pseudonocardia xinjiangensis</name>
    <dbReference type="NCBI Taxonomy" id="75289"/>
    <lineage>
        <taxon>Bacteria</taxon>
        <taxon>Bacillati</taxon>
        <taxon>Actinomycetota</taxon>
        <taxon>Actinomycetes</taxon>
        <taxon>Pseudonocardiales</taxon>
        <taxon>Pseudonocardiaceae</taxon>
        <taxon>Pseudonocardia</taxon>
    </lineage>
</organism>
<name>A0ABX1RF62_9PSEU</name>
<dbReference type="GO" id="GO:0016787">
    <property type="term" value="F:hydrolase activity"/>
    <property type="evidence" value="ECO:0007669"/>
    <property type="project" value="UniProtKB-KW"/>
</dbReference>
<reference evidence="4 5" key="1">
    <citation type="submission" date="2020-04" db="EMBL/GenBank/DDBJ databases">
        <authorList>
            <person name="Klaysubun C."/>
            <person name="Duangmal K."/>
            <person name="Lipun K."/>
        </authorList>
    </citation>
    <scope>NUCLEOTIDE SEQUENCE [LARGE SCALE GENOMIC DNA]</scope>
    <source>
        <strain evidence="4 5">JCM 11839</strain>
    </source>
</reference>
<dbReference type="Proteomes" id="UP001296706">
    <property type="component" value="Unassembled WGS sequence"/>
</dbReference>
<dbReference type="PANTHER" id="PTHR42796:SF4">
    <property type="entry name" value="FUMARYLACETOACETATE HYDROLASE DOMAIN-CONTAINING PROTEIN 2A"/>
    <property type="match status" value="1"/>
</dbReference>
<protein>
    <submittedName>
        <fullName evidence="4">Fumarylacetoacetate hydrolase family protein</fullName>
    </submittedName>
</protein>
<dbReference type="InterPro" id="IPR036663">
    <property type="entry name" value="Fumarylacetoacetase_C_sf"/>
</dbReference>
<feature type="domain" description="Fumarylacetoacetase-like C-terminal" evidence="3">
    <location>
        <begin position="67"/>
        <end position="269"/>
    </location>
</feature>
<keyword evidence="2" id="KW-0479">Metal-binding</keyword>
<proteinExistence type="inferred from homology"/>
<evidence type="ECO:0000313" key="4">
    <source>
        <dbReference type="EMBL" id="NMH78652.1"/>
    </source>
</evidence>
<evidence type="ECO:0000256" key="1">
    <source>
        <dbReference type="ARBA" id="ARBA00010211"/>
    </source>
</evidence>
<evidence type="ECO:0000259" key="3">
    <source>
        <dbReference type="Pfam" id="PF01557"/>
    </source>
</evidence>
<gene>
    <name evidence="4" type="ORF">HF577_16385</name>
</gene>
<keyword evidence="5" id="KW-1185">Reference proteome</keyword>
<dbReference type="InterPro" id="IPR011234">
    <property type="entry name" value="Fumarylacetoacetase-like_C"/>
</dbReference>
<accession>A0ABX1RF62</accession>
<comment type="similarity">
    <text evidence="1">Belongs to the FAH family.</text>
</comment>
<evidence type="ECO:0000256" key="2">
    <source>
        <dbReference type="ARBA" id="ARBA00022723"/>
    </source>
</evidence>
<dbReference type="EMBL" id="JAAXKY010000049">
    <property type="protein sequence ID" value="NMH78652.1"/>
    <property type="molecule type" value="Genomic_DNA"/>
</dbReference>
<dbReference type="RefSeq" id="WP_169396725.1">
    <property type="nucleotide sequence ID" value="NZ_BAAAJH010000005.1"/>
</dbReference>